<dbReference type="EMBL" id="JABSTQ010005560">
    <property type="protein sequence ID" value="KAG0439064.1"/>
    <property type="molecule type" value="Genomic_DNA"/>
</dbReference>
<name>A0AC60QSL2_IXOPE</name>
<gene>
    <name evidence="1" type="ORF">HPB47_016769</name>
</gene>
<dbReference type="Proteomes" id="UP000805193">
    <property type="component" value="Unassembled WGS sequence"/>
</dbReference>
<accession>A0AC60QSL2</accession>
<protein>
    <submittedName>
        <fullName evidence="1">Uncharacterized protein</fullName>
    </submittedName>
</protein>
<keyword evidence="2" id="KW-1185">Reference proteome</keyword>
<proteinExistence type="predicted"/>
<evidence type="ECO:0000313" key="1">
    <source>
        <dbReference type="EMBL" id="KAG0439064.1"/>
    </source>
</evidence>
<comment type="caution">
    <text evidence="1">The sequence shown here is derived from an EMBL/GenBank/DDBJ whole genome shotgun (WGS) entry which is preliminary data.</text>
</comment>
<organism evidence="1 2">
    <name type="scientific">Ixodes persulcatus</name>
    <name type="common">Taiga tick</name>
    <dbReference type="NCBI Taxonomy" id="34615"/>
    <lineage>
        <taxon>Eukaryota</taxon>
        <taxon>Metazoa</taxon>
        <taxon>Ecdysozoa</taxon>
        <taxon>Arthropoda</taxon>
        <taxon>Chelicerata</taxon>
        <taxon>Arachnida</taxon>
        <taxon>Acari</taxon>
        <taxon>Parasitiformes</taxon>
        <taxon>Ixodida</taxon>
        <taxon>Ixodoidea</taxon>
        <taxon>Ixodidae</taxon>
        <taxon>Ixodinae</taxon>
        <taxon>Ixodes</taxon>
    </lineage>
</organism>
<evidence type="ECO:0000313" key="2">
    <source>
        <dbReference type="Proteomes" id="UP000805193"/>
    </source>
</evidence>
<reference evidence="1 2" key="1">
    <citation type="journal article" date="2020" name="Cell">
        <title>Large-Scale Comparative Analyses of Tick Genomes Elucidate Their Genetic Diversity and Vector Capacities.</title>
        <authorList>
            <consortium name="Tick Genome and Microbiome Consortium (TIGMIC)"/>
            <person name="Jia N."/>
            <person name="Wang J."/>
            <person name="Shi W."/>
            <person name="Du L."/>
            <person name="Sun Y."/>
            <person name="Zhan W."/>
            <person name="Jiang J.F."/>
            <person name="Wang Q."/>
            <person name="Zhang B."/>
            <person name="Ji P."/>
            <person name="Bell-Sakyi L."/>
            <person name="Cui X.M."/>
            <person name="Yuan T.T."/>
            <person name="Jiang B.G."/>
            <person name="Yang W.F."/>
            <person name="Lam T.T."/>
            <person name="Chang Q.C."/>
            <person name="Ding S.J."/>
            <person name="Wang X.J."/>
            <person name="Zhu J.G."/>
            <person name="Ruan X.D."/>
            <person name="Zhao L."/>
            <person name="Wei J.T."/>
            <person name="Ye R.Z."/>
            <person name="Que T.C."/>
            <person name="Du C.H."/>
            <person name="Zhou Y.H."/>
            <person name="Cheng J.X."/>
            <person name="Dai P.F."/>
            <person name="Guo W.B."/>
            <person name="Han X.H."/>
            <person name="Huang E.J."/>
            <person name="Li L.F."/>
            <person name="Wei W."/>
            <person name="Gao Y.C."/>
            <person name="Liu J.Z."/>
            <person name="Shao H.Z."/>
            <person name="Wang X."/>
            <person name="Wang C.C."/>
            <person name="Yang T.C."/>
            <person name="Huo Q.B."/>
            <person name="Li W."/>
            <person name="Chen H.Y."/>
            <person name="Chen S.E."/>
            <person name="Zhou L.G."/>
            <person name="Ni X.B."/>
            <person name="Tian J.H."/>
            <person name="Sheng Y."/>
            <person name="Liu T."/>
            <person name="Pan Y.S."/>
            <person name="Xia L.Y."/>
            <person name="Li J."/>
            <person name="Zhao F."/>
            <person name="Cao W.C."/>
        </authorList>
    </citation>
    <scope>NUCLEOTIDE SEQUENCE [LARGE SCALE GENOMIC DNA]</scope>
    <source>
        <strain evidence="1">Iper-2018</strain>
    </source>
</reference>
<sequence length="289" mass="31288">MASEGLPSCQAPTPNEMKQDSTVSWESKTCNIAPQAHPRLTVTIKPKDPASMIATINPMKITEKLEMTAQDGVILARPNRRLNKPLPRELTVGGIYQVPVDITAAELQSAVRATAPVISISRLGKSESVKVVFSTNTLPEYVTVGYTKFKLQPYMEKPQWDGEYVASESGMLLGAGNMHLYGTSLLQSGTAESKVSNGTGSSPTRDIHLDSADVFAGSSLGPVGDGEQKRRYRRLMITAGECLEVVRTETRNVDEALIVSLRTLLRERDEVGDLGRQAVNDGVELDGAT</sequence>